<dbReference type="InterPro" id="IPR007049">
    <property type="entry name" value="Carb-sel_porin_OprB"/>
</dbReference>
<dbReference type="EMBL" id="CP136862">
    <property type="protein sequence ID" value="WOJ90104.1"/>
    <property type="molecule type" value="Genomic_DNA"/>
</dbReference>
<evidence type="ECO:0000256" key="1">
    <source>
        <dbReference type="ARBA" id="ARBA00008769"/>
    </source>
</evidence>
<sequence length="510" mass="54918">MTVADMNVSEWPNWESIVIRDPLLTLMLAMIALVSAGRKAARAEGLAGNAMFGEEMPISPSNSRALSKVRTLRQRRIASGAKAIFAALALFATSTGSVRAEDAGSSLATQASLTDTPDGPKEQLRSIGVMPDVWVTQFYQGQTEGDGSKTWRYGGKLDAFLKVDAEKLGLWPGFHVNVQYEHYIGQNINRTDFALIPVNTALAYVERDGYHSALSVSVTQDFGEYISLSVGKFNMMTLASKTPLIGGGGIDTFMNRAFALPSTGVAYTALRGGAGDRVVVSAPYLIGGIATIKTKLVNFALMIADPRSAIDPRVIQRPFEKGVAVGGAATLKTEIVGLLGFHTLRAAYSNARGVDLENISDLPQPSALGGSVRTKKGFWFASYAIQQNFVQSEQNRELGWGLFTLATLSDGNPSPVRWSVLAGLGGNNLLAGRENDRWGAGFFHFGLTEPLLAGLAALDVNRRSEGGVEAFYNLAITPWLRLSADLQVIDPWNPSKSRSTYAGLRLQTKF</sequence>
<dbReference type="InterPro" id="IPR038673">
    <property type="entry name" value="OprB_sf"/>
</dbReference>
<reference evidence="3 4" key="1">
    <citation type="submission" date="2023-10" db="EMBL/GenBank/DDBJ databases">
        <title>Novel methanotroph of the genus Methylocapsa from a subarctic wetland.</title>
        <authorList>
            <person name="Belova S.E."/>
            <person name="Oshkin I.Y."/>
            <person name="Miroshnikov K."/>
            <person name="Dedysh S.N."/>
        </authorList>
    </citation>
    <scope>NUCLEOTIDE SEQUENCE [LARGE SCALE GENOMIC DNA]</scope>
    <source>
        <strain evidence="3 4">RX1</strain>
    </source>
</reference>
<dbReference type="PANTHER" id="PTHR37944:SF1">
    <property type="entry name" value="PORIN B"/>
    <property type="match status" value="1"/>
</dbReference>
<dbReference type="RefSeq" id="WP_407339551.1">
    <property type="nucleotide sequence ID" value="NZ_CP136862.1"/>
</dbReference>
<keyword evidence="4" id="KW-1185">Reference proteome</keyword>
<evidence type="ECO:0000313" key="3">
    <source>
        <dbReference type="EMBL" id="WOJ90104.1"/>
    </source>
</evidence>
<dbReference type="Gene3D" id="2.40.160.180">
    <property type="entry name" value="Carbohydrate-selective porin OprB"/>
    <property type="match status" value="1"/>
</dbReference>
<protein>
    <submittedName>
        <fullName evidence="3">Carbohydrate porin</fullName>
    </submittedName>
</protein>
<comment type="similarity">
    <text evidence="1 2">Belongs to the OprB family.</text>
</comment>
<proteinExistence type="inferred from homology"/>
<name>A0ABZ0HU70_9HYPH</name>
<accession>A0ABZ0HU70</accession>
<evidence type="ECO:0000256" key="2">
    <source>
        <dbReference type="RuleBase" id="RU363072"/>
    </source>
</evidence>
<gene>
    <name evidence="3" type="ORF">RZS28_02015</name>
</gene>
<dbReference type="PANTHER" id="PTHR37944">
    <property type="entry name" value="PORIN B"/>
    <property type="match status" value="1"/>
</dbReference>
<evidence type="ECO:0000313" key="4">
    <source>
        <dbReference type="Proteomes" id="UP001626536"/>
    </source>
</evidence>
<organism evidence="3 4">
    <name type="scientific">Methylocapsa polymorpha</name>
    <dbReference type="NCBI Taxonomy" id="3080828"/>
    <lineage>
        <taxon>Bacteria</taxon>
        <taxon>Pseudomonadati</taxon>
        <taxon>Pseudomonadota</taxon>
        <taxon>Alphaproteobacteria</taxon>
        <taxon>Hyphomicrobiales</taxon>
        <taxon>Beijerinckiaceae</taxon>
        <taxon>Methylocapsa</taxon>
    </lineage>
</organism>
<dbReference type="InterPro" id="IPR052932">
    <property type="entry name" value="OprB_Porin"/>
</dbReference>
<dbReference type="Pfam" id="PF04966">
    <property type="entry name" value="OprB"/>
    <property type="match status" value="1"/>
</dbReference>
<dbReference type="Proteomes" id="UP001626536">
    <property type="component" value="Chromosome"/>
</dbReference>